<dbReference type="AlphaFoldDB" id="A0AAW2Y6E8"/>
<dbReference type="EMBL" id="JACGWN010000001">
    <property type="protein sequence ID" value="KAL0461402.1"/>
    <property type="molecule type" value="Genomic_DNA"/>
</dbReference>
<reference evidence="1" key="2">
    <citation type="journal article" date="2024" name="Plant">
        <title>Genomic evolution and insights into agronomic trait innovations of Sesamum species.</title>
        <authorList>
            <person name="Miao H."/>
            <person name="Wang L."/>
            <person name="Qu L."/>
            <person name="Liu H."/>
            <person name="Sun Y."/>
            <person name="Le M."/>
            <person name="Wang Q."/>
            <person name="Wei S."/>
            <person name="Zheng Y."/>
            <person name="Lin W."/>
            <person name="Duan Y."/>
            <person name="Cao H."/>
            <person name="Xiong S."/>
            <person name="Wang X."/>
            <person name="Wei L."/>
            <person name="Li C."/>
            <person name="Ma Q."/>
            <person name="Ju M."/>
            <person name="Zhao R."/>
            <person name="Li G."/>
            <person name="Mu C."/>
            <person name="Tian Q."/>
            <person name="Mei H."/>
            <person name="Zhang T."/>
            <person name="Gao T."/>
            <person name="Zhang H."/>
        </authorList>
    </citation>
    <scope>NUCLEOTIDE SEQUENCE</scope>
    <source>
        <strain evidence="1">KEN1</strain>
    </source>
</reference>
<proteinExistence type="predicted"/>
<accession>A0AAW2Y6E8</accession>
<evidence type="ECO:0000313" key="1">
    <source>
        <dbReference type="EMBL" id="KAL0461402.1"/>
    </source>
</evidence>
<comment type="caution">
    <text evidence="1">The sequence shown here is derived from an EMBL/GenBank/DDBJ whole genome shotgun (WGS) entry which is preliminary data.</text>
</comment>
<protein>
    <submittedName>
        <fullName evidence="1">Uncharacterized protein</fullName>
    </submittedName>
</protein>
<reference evidence="1" key="1">
    <citation type="submission" date="2020-06" db="EMBL/GenBank/DDBJ databases">
        <authorList>
            <person name="Li T."/>
            <person name="Hu X."/>
            <person name="Zhang T."/>
            <person name="Song X."/>
            <person name="Zhang H."/>
            <person name="Dai N."/>
            <person name="Sheng W."/>
            <person name="Hou X."/>
            <person name="Wei L."/>
        </authorList>
    </citation>
    <scope>NUCLEOTIDE SEQUENCE</scope>
    <source>
        <strain evidence="1">KEN1</strain>
        <tissue evidence="1">Leaf</tissue>
    </source>
</reference>
<sequence length="60" mass="6768">MIRFLIVDMPSTYNIQGRPALNAFQVVVSTYHMKLKFPAGARVEEVMGINAQQENAMLNL</sequence>
<organism evidence="1">
    <name type="scientific">Sesamum latifolium</name>
    <dbReference type="NCBI Taxonomy" id="2727402"/>
    <lineage>
        <taxon>Eukaryota</taxon>
        <taxon>Viridiplantae</taxon>
        <taxon>Streptophyta</taxon>
        <taxon>Embryophyta</taxon>
        <taxon>Tracheophyta</taxon>
        <taxon>Spermatophyta</taxon>
        <taxon>Magnoliopsida</taxon>
        <taxon>eudicotyledons</taxon>
        <taxon>Gunneridae</taxon>
        <taxon>Pentapetalae</taxon>
        <taxon>asterids</taxon>
        <taxon>lamiids</taxon>
        <taxon>Lamiales</taxon>
        <taxon>Pedaliaceae</taxon>
        <taxon>Sesamum</taxon>
    </lineage>
</organism>
<gene>
    <name evidence="1" type="ORF">Slati_0027800</name>
</gene>
<name>A0AAW2Y6E8_9LAMI</name>